<dbReference type="Pfam" id="PF17123">
    <property type="entry name" value="zf-RING_11"/>
    <property type="match status" value="1"/>
</dbReference>
<keyword evidence="1" id="KW-0479">Metal-binding</keyword>
<evidence type="ECO:0000313" key="3">
    <source>
        <dbReference type="EMBL" id="CCH43352.1"/>
    </source>
</evidence>
<comment type="caution">
    <text evidence="3">The sequence shown here is derived from an EMBL/GenBank/DDBJ whole genome shotgun (WGS) entry which is preliminary data.</text>
</comment>
<dbReference type="InterPro" id="IPR001841">
    <property type="entry name" value="Znf_RING"/>
</dbReference>
<dbReference type="HOGENOM" id="CLU_1403435_0_0_1"/>
<feature type="domain" description="RING-type" evidence="2">
    <location>
        <begin position="112"/>
        <end position="168"/>
    </location>
</feature>
<evidence type="ECO:0000259" key="2">
    <source>
        <dbReference type="PROSITE" id="PS50089"/>
    </source>
</evidence>
<gene>
    <name evidence="3" type="ORF">BN7_2900</name>
</gene>
<evidence type="ECO:0000256" key="1">
    <source>
        <dbReference type="PROSITE-ProRule" id="PRU00175"/>
    </source>
</evidence>
<protein>
    <recommendedName>
        <fullName evidence="2">RING-type domain-containing protein</fullName>
    </recommendedName>
</protein>
<accession>K0KMD0</accession>
<dbReference type="InterPro" id="IPR013083">
    <property type="entry name" value="Znf_RING/FYVE/PHD"/>
</dbReference>
<proteinExistence type="predicted"/>
<dbReference type="Proteomes" id="UP000009328">
    <property type="component" value="Unassembled WGS sequence"/>
</dbReference>
<reference evidence="3 4" key="1">
    <citation type="journal article" date="2012" name="Eukaryot. Cell">
        <title>Draft genome sequence of Wickerhamomyces ciferrii NRRL Y-1031 F-60-10.</title>
        <authorList>
            <person name="Schneider J."/>
            <person name="Andrea H."/>
            <person name="Blom J."/>
            <person name="Jaenicke S."/>
            <person name="Ruckert C."/>
            <person name="Schorsch C."/>
            <person name="Szczepanowski R."/>
            <person name="Farwick M."/>
            <person name="Goesmann A."/>
            <person name="Puhler A."/>
            <person name="Schaffer S."/>
            <person name="Tauch A."/>
            <person name="Kohler T."/>
            <person name="Brinkrolf K."/>
        </authorList>
    </citation>
    <scope>NUCLEOTIDE SEQUENCE [LARGE SCALE GENOMIC DNA]</scope>
    <source>
        <strain evidence="4">ATCC 14091 / BCRC 22168 / CBS 111 / JCM 3599 / NBRC 0793 / NRRL Y-1031 F-60-10</strain>
    </source>
</reference>
<dbReference type="Gene3D" id="3.30.40.10">
    <property type="entry name" value="Zinc/RING finger domain, C3HC4 (zinc finger)"/>
    <property type="match status" value="1"/>
</dbReference>
<dbReference type="EMBL" id="CAIF01000076">
    <property type="protein sequence ID" value="CCH43352.1"/>
    <property type="molecule type" value="Genomic_DNA"/>
</dbReference>
<organism evidence="3 4">
    <name type="scientific">Wickerhamomyces ciferrii (strain ATCC 14091 / BCRC 22168 / CBS 111 / JCM 3599 / NBRC 0793 / NRRL Y-1031 F-60-10)</name>
    <name type="common">Yeast</name>
    <name type="synonym">Pichia ciferrii</name>
    <dbReference type="NCBI Taxonomy" id="1206466"/>
    <lineage>
        <taxon>Eukaryota</taxon>
        <taxon>Fungi</taxon>
        <taxon>Dikarya</taxon>
        <taxon>Ascomycota</taxon>
        <taxon>Saccharomycotina</taxon>
        <taxon>Saccharomycetes</taxon>
        <taxon>Phaffomycetales</taxon>
        <taxon>Wickerhamomycetaceae</taxon>
        <taxon>Wickerhamomyces</taxon>
    </lineage>
</organism>
<evidence type="ECO:0000313" key="4">
    <source>
        <dbReference type="Proteomes" id="UP000009328"/>
    </source>
</evidence>
<dbReference type="SUPFAM" id="SSF57850">
    <property type="entry name" value="RING/U-box"/>
    <property type="match status" value="1"/>
</dbReference>
<name>K0KMD0_WICCF</name>
<dbReference type="SMART" id="SM00184">
    <property type="entry name" value="RING"/>
    <property type="match status" value="1"/>
</dbReference>
<dbReference type="InParanoid" id="K0KMD0"/>
<sequence length="194" mass="22304">MRKVIHTLSIPFKIKDYPDVPIQLVPVEDEKFRYSQCLKVDNAAVPSLIIPKGFTLVKRSDTEQNHPFNDADLTEIVQSIFSPEFQCCKRLLLKDLQTLEHVNIDSSDDAPCLICLVTITERVPVLLLPCNHFYHAHCLVEYKRSFIPTRWSITLGATLKPLKCPVCNLNLVRLLQYCIDKRLDPEKIIFDNKG</sequence>
<dbReference type="PROSITE" id="PS50089">
    <property type="entry name" value="ZF_RING_2"/>
    <property type="match status" value="1"/>
</dbReference>
<keyword evidence="4" id="KW-1185">Reference proteome</keyword>
<dbReference type="AlphaFoldDB" id="K0KMD0"/>
<dbReference type="GO" id="GO:0008270">
    <property type="term" value="F:zinc ion binding"/>
    <property type="evidence" value="ECO:0007669"/>
    <property type="project" value="UniProtKB-KW"/>
</dbReference>
<keyword evidence="1" id="KW-0862">Zinc</keyword>
<keyword evidence="1" id="KW-0863">Zinc-finger</keyword>